<evidence type="ECO:0000313" key="3">
    <source>
        <dbReference type="Proteomes" id="UP000009022"/>
    </source>
</evidence>
<dbReference type="FunCoup" id="B3RQD2">
    <property type="interactions" value="989"/>
</dbReference>
<dbReference type="PhylomeDB" id="B3RQD2"/>
<evidence type="ECO:0000313" key="2">
    <source>
        <dbReference type="EMBL" id="EDV27810.1"/>
    </source>
</evidence>
<dbReference type="AlphaFoldDB" id="B3RQD2"/>
<feature type="compositionally biased region" description="Basic and acidic residues" evidence="1">
    <location>
        <begin position="26"/>
        <end position="46"/>
    </location>
</feature>
<proteinExistence type="predicted"/>
<accession>B3RQD2</accession>
<keyword evidence="3" id="KW-1185">Reference proteome</keyword>
<feature type="compositionally biased region" description="Basic residues" evidence="1">
    <location>
        <begin position="1"/>
        <end position="13"/>
    </location>
</feature>
<gene>
    <name evidence="2" type="ORF">TRIADDRAFT_53863</name>
</gene>
<name>B3RQD2_TRIAD</name>
<dbReference type="GeneID" id="6751373"/>
<dbReference type="Pfam" id="PF15375">
    <property type="entry name" value="FSAF1"/>
    <property type="match status" value="1"/>
</dbReference>
<reference evidence="2 3" key="1">
    <citation type="journal article" date="2008" name="Nature">
        <title>The Trichoplax genome and the nature of placozoans.</title>
        <authorList>
            <person name="Srivastava M."/>
            <person name="Begovic E."/>
            <person name="Chapman J."/>
            <person name="Putnam N.H."/>
            <person name="Hellsten U."/>
            <person name="Kawashima T."/>
            <person name="Kuo A."/>
            <person name="Mitros T."/>
            <person name="Salamov A."/>
            <person name="Carpenter M.L."/>
            <person name="Signorovitch A.Y."/>
            <person name="Moreno M.A."/>
            <person name="Kamm K."/>
            <person name="Grimwood J."/>
            <person name="Schmutz J."/>
            <person name="Shapiro H."/>
            <person name="Grigoriev I.V."/>
            <person name="Buss L.W."/>
            <person name="Schierwater B."/>
            <person name="Dellaporta S.L."/>
            <person name="Rokhsar D.S."/>
        </authorList>
    </citation>
    <scope>NUCLEOTIDE SEQUENCE [LARGE SCALE GENOMIC DNA]</scope>
    <source>
        <strain evidence="2 3">Grell-BS-1999</strain>
    </source>
</reference>
<feature type="compositionally biased region" description="Basic and acidic residues" evidence="1">
    <location>
        <begin position="146"/>
        <end position="157"/>
    </location>
</feature>
<dbReference type="EMBL" id="DS985242">
    <property type="protein sequence ID" value="EDV27810.1"/>
    <property type="molecule type" value="Genomic_DNA"/>
</dbReference>
<feature type="region of interest" description="Disordered" evidence="1">
    <location>
        <begin position="1"/>
        <end position="46"/>
    </location>
</feature>
<evidence type="ECO:0000256" key="1">
    <source>
        <dbReference type="SAM" id="MobiDB-lite"/>
    </source>
</evidence>
<dbReference type="InterPro" id="IPR027973">
    <property type="entry name" value="FSAF1-like"/>
</dbReference>
<dbReference type="InterPro" id="IPR052852">
    <property type="entry name" value="SSU_Processome_Comp"/>
</dbReference>
<protein>
    <submittedName>
        <fullName evidence="2">Uncharacterized protein</fullName>
    </submittedName>
</protein>
<dbReference type="PANTHER" id="PTHR28366:SF1">
    <property type="entry name" value="CHROMOSOME 1 OPEN READING FRAME 131"/>
    <property type="match status" value="1"/>
</dbReference>
<dbReference type="OrthoDB" id="10067479at2759"/>
<dbReference type="STRING" id="10228.B3RQD2"/>
<dbReference type="RefSeq" id="XP_002109644.1">
    <property type="nucleotide sequence ID" value="XM_002109608.1"/>
</dbReference>
<dbReference type="KEGG" id="tad:TRIADDRAFT_53863"/>
<dbReference type="Proteomes" id="UP000009022">
    <property type="component" value="Unassembled WGS sequence"/>
</dbReference>
<dbReference type="HOGENOM" id="CLU_1306304_0_0_1"/>
<sequence>MDKKQRKLQRRSAHTIASLPSSLHDNVVDQSHRADAPMAPKEAKFPRKKEPVVVKFQDPRIKKPKVASMDKPVSKILVTRRDQLKMQQEAKAELKEMSKDVLKFGISGFDYKQRKKVEQETVERLGGQKHKDNKMPYPLYMKVQKIRKDRERTKRQLDLATGNMDAKAKKRSDKDKKKSNSHHSIGHWVDRSKGSNPSVGKYKNGIYFVKS</sequence>
<feature type="region of interest" description="Disordered" evidence="1">
    <location>
        <begin position="119"/>
        <end position="211"/>
    </location>
</feature>
<dbReference type="CTD" id="6751373"/>
<dbReference type="InParanoid" id="B3RQD2"/>
<dbReference type="PANTHER" id="PTHR28366">
    <property type="entry name" value="CHROMOSOME 1 OPEN READING FRAME 131"/>
    <property type="match status" value="1"/>
</dbReference>
<organism evidence="2 3">
    <name type="scientific">Trichoplax adhaerens</name>
    <name type="common">Trichoplax reptans</name>
    <dbReference type="NCBI Taxonomy" id="10228"/>
    <lineage>
        <taxon>Eukaryota</taxon>
        <taxon>Metazoa</taxon>
        <taxon>Placozoa</taxon>
        <taxon>Uniplacotomia</taxon>
        <taxon>Trichoplacea</taxon>
        <taxon>Trichoplacidae</taxon>
        <taxon>Trichoplax</taxon>
    </lineage>
</organism>
<dbReference type="eggNOG" id="ENOG502TBJU">
    <property type="taxonomic scope" value="Eukaryota"/>
</dbReference>